<evidence type="ECO:0008006" key="3">
    <source>
        <dbReference type="Google" id="ProtNLM"/>
    </source>
</evidence>
<evidence type="ECO:0000313" key="2">
    <source>
        <dbReference type="Proteomes" id="UP000277256"/>
    </source>
</evidence>
<reference evidence="1 2" key="1">
    <citation type="submission" date="2018-12" db="EMBL/GenBank/DDBJ databases">
        <title>Glycomyces sp. YIM 121974 draft genome.</title>
        <authorList>
            <person name="Li Q."/>
        </authorList>
    </citation>
    <scope>NUCLEOTIDE SEQUENCE [LARGE SCALE GENOMIC DNA]</scope>
    <source>
        <strain evidence="1 2">YIM 121974</strain>
    </source>
</reference>
<name>A0A426UW66_9ACTN</name>
<gene>
    <name evidence="1" type="ORF">EIW28_16375</name>
</gene>
<accession>A0A426UW66</accession>
<keyword evidence="2" id="KW-1185">Reference proteome</keyword>
<dbReference type="AlphaFoldDB" id="A0A426UW66"/>
<proteinExistence type="predicted"/>
<dbReference type="EMBL" id="RSEB01000004">
    <property type="protein sequence ID" value="RRR98458.1"/>
    <property type="molecule type" value="Genomic_DNA"/>
</dbReference>
<organism evidence="1 2">
    <name type="scientific">Glycomyces terrestris</name>
    <dbReference type="NCBI Taxonomy" id="2493553"/>
    <lineage>
        <taxon>Bacteria</taxon>
        <taxon>Bacillati</taxon>
        <taxon>Actinomycetota</taxon>
        <taxon>Actinomycetes</taxon>
        <taxon>Glycomycetales</taxon>
        <taxon>Glycomycetaceae</taxon>
        <taxon>Glycomyces</taxon>
    </lineage>
</organism>
<dbReference type="RefSeq" id="WP_125248766.1">
    <property type="nucleotide sequence ID" value="NZ_RSEB01000004.1"/>
</dbReference>
<sequence>MAIAALAVLHLRGGFSDSERPNGTESPSEAATGVAADFAKTACDDFDLAGFEALAASAAELDTATAQADPDTETGVLHCVYRSGSGMDLSLTVVSETAADYAERTTDQSRRTWEGDPDTYTIEDFDSGGLSGYTNAHLWDSRQVFLLSAGAGRLLMSVGLTAEPGEFETADALAVTGTMAAQAHERFAAYD</sequence>
<comment type="caution">
    <text evidence="1">The sequence shown here is derived from an EMBL/GenBank/DDBJ whole genome shotgun (WGS) entry which is preliminary data.</text>
</comment>
<evidence type="ECO:0000313" key="1">
    <source>
        <dbReference type="EMBL" id="RRR98458.1"/>
    </source>
</evidence>
<protein>
    <recommendedName>
        <fullName evidence="3">DUF3558 domain-containing protein</fullName>
    </recommendedName>
</protein>
<dbReference type="OrthoDB" id="2097450at201174"/>
<dbReference type="Proteomes" id="UP000277256">
    <property type="component" value="Unassembled WGS sequence"/>
</dbReference>